<protein>
    <submittedName>
        <fullName evidence="1">Uncharacterized protein</fullName>
    </submittedName>
</protein>
<dbReference type="AlphaFoldDB" id="A0AA38F7F7"/>
<dbReference type="EMBL" id="JAHRHJ020003119">
    <property type="protein sequence ID" value="KAH9292493.1"/>
    <property type="molecule type" value="Genomic_DNA"/>
</dbReference>
<evidence type="ECO:0000313" key="1">
    <source>
        <dbReference type="EMBL" id="KAH9292493.1"/>
    </source>
</evidence>
<dbReference type="Proteomes" id="UP000824469">
    <property type="component" value="Unassembled WGS sequence"/>
</dbReference>
<organism evidence="1 2">
    <name type="scientific">Taxus chinensis</name>
    <name type="common">Chinese yew</name>
    <name type="synonym">Taxus wallichiana var. chinensis</name>
    <dbReference type="NCBI Taxonomy" id="29808"/>
    <lineage>
        <taxon>Eukaryota</taxon>
        <taxon>Viridiplantae</taxon>
        <taxon>Streptophyta</taxon>
        <taxon>Embryophyta</taxon>
        <taxon>Tracheophyta</taxon>
        <taxon>Spermatophyta</taxon>
        <taxon>Pinopsida</taxon>
        <taxon>Pinidae</taxon>
        <taxon>Conifers II</taxon>
        <taxon>Cupressales</taxon>
        <taxon>Taxaceae</taxon>
        <taxon>Taxus</taxon>
    </lineage>
</organism>
<proteinExistence type="predicted"/>
<feature type="non-terminal residue" evidence="1">
    <location>
        <position position="339"/>
    </location>
</feature>
<sequence length="339" mass="36888">MTVICNDAGDLRTNGTYPHINHLMIWWEGNDNLADGSPALTGLLNDPYCSHFCIFSNIHTMGGQLKRLEPDNCDSVKNDGEVWNIMLENGIATFLERMAGSVHIGNTRFTISTNAIDDVTGLPAARDIYFKRSLHAEIQDFNAPGDRPVKYLSGYTRDSLPPPWDRVTESLEHSVQLARDGEGAILHQEGTDASFQAASPVSSPDSSLAADILGLAKLYPDSPDSEQLDINQPVDDPITQSAGNNTLFDDKVPPADTFHSSPILDSTPAAPESADTQRDACRVDMVSSILNKLQRAFKALKAWEAFTESTKTAIANDCSELINLAEQLANDSGSPRART</sequence>
<gene>
    <name evidence="1" type="ORF">KI387_042320</name>
</gene>
<reference evidence="1 2" key="1">
    <citation type="journal article" date="2021" name="Nat. Plants">
        <title>The Taxus genome provides insights into paclitaxel biosynthesis.</title>
        <authorList>
            <person name="Xiong X."/>
            <person name="Gou J."/>
            <person name="Liao Q."/>
            <person name="Li Y."/>
            <person name="Zhou Q."/>
            <person name="Bi G."/>
            <person name="Li C."/>
            <person name="Du R."/>
            <person name="Wang X."/>
            <person name="Sun T."/>
            <person name="Guo L."/>
            <person name="Liang H."/>
            <person name="Lu P."/>
            <person name="Wu Y."/>
            <person name="Zhang Z."/>
            <person name="Ro D.K."/>
            <person name="Shang Y."/>
            <person name="Huang S."/>
            <person name="Yan J."/>
        </authorList>
    </citation>
    <scope>NUCLEOTIDE SEQUENCE [LARGE SCALE GENOMIC DNA]</scope>
    <source>
        <strain evidence="1">Ta-2019</strain>
    </source>
</reference>
<accession>A0AA38F7F7</accession>
<comment type="caution">
    <text evidence="1">The sequence shown here is derived from an EMBL/GenBank/DDBJ whole genome shotgun (WGS) entry which is preliminary data.</text>
</comment>
<name>A0AA38F7F7_TAXCH</name>
<keyword evidence="2" id="KW-1185">Reference proteome</keyword>
<evidence type="ECO:0000313" key="2">
    <source>
        <dbReference type="Proteomes" id="UP000824469"/>
    </source>
</evidence>